<proteinExistence type="inferred from homology"/>
<dbReference type="Pfam" id="PF01851">
    <property type="entry name" value="PC_rep"/>
    <property type="match status" value="1"/>
</dbReference>
<reference evidence="6" key="1">
    <citation type="submission" date="2022-10" db="EMBL/GenBank/DDBJ databases">
        <authorList>
            <person name="Chen Y."/>
            <person name="Dougan E. K."/>
            <person name="Chan C."/>
            <person name="Rhodes N."/>
            <person name="Thang M."/>
        </authorList>
    </citation>
    <scope>NUCLEOTIDE SEQUENCE</scope>
</reference>
<organism evidence="6">
    <name type="scientific">Cladocopium goreaui</name>
    <dbReference type="NCBI Taxonomy" id="2562237"/>
    <lineage>
        <taxon>Eukaryota</taxon>
        <taxon>Sar</taxon>
        <taxon>Alveolata</taxon>
        <taxon>Dinophyceae</taxon>
        <taxon>Suessiales</taxon>
        <taxon>Symbiodiniaceae</taxon>
        <taxon>Cladocopium</taxon>
    </lineage>
</organism>
<reference evidence="7" key="2">
    <citation type="submission" date="2024-04" db="EMBL/GenBank/DDBJ databases">
        <authorList>
            <person name="Chen Y."/>
            <person name="Shah S."/>
            <person name="Dougan E. K."/>
            <person name="Thang M."/>
            <person name="Chan C."/>
        </authorList>
    </citation>
    <scope>NUCLEOTIDE SEQUENCE [LARGE SCALE GENOMIC DNA]</scope>
</reference>
<accession>A0A9P1CAF2</accession>
<dbReference type="GO" id="GO:0070979">
    <property type="term" value="P:protein K11-linked ubiquitination"/>
    <property type="evidence" value="ECO:0007669"/>
    <property type="project" value="TreeGrafter"/>
</dbReference>
<dbReference type="GO" id="GO:0060090">
    <property type="term" value="F:molecular adaptor activity"/>
    <property type="evidence" value="ECO:0007669"/>
    <property type="project" value="TreeGrafter"/>
</dbReference>
<keyword evidence="9" id="KW-1185">Reference proteome</keyword>
<keyword evidence="4" id="KW-0498">Mitosis</keyword>
<evidence type="ECO:0000256" key="1">
    <source>
        <dbReference type="ARBA" id="ARBA00010547"/>
    </source>
</evidence>
<comment type="caution">
    <text evidence="6">The sequence shown here is derived from an EMBL/GenBank/DDBJ whole genome shotgun (WGS) entry which is preliminary data.</text>
</comment>
<dbReference type="GO" id="GO:0005680">
    <property type="term" value="C:anaphase-promoting complex"/>
    <property type="evidence" value="ECO:0007669"/>
    <property type="project" value="InterPro"/>
</dbReference>
<dbReference type="GO" id="GO:0031145">
    <property type="term" value="P:anaphase-promoting complex-dependent catabolic process"/>
    <property type="evidence" value="ECO:0007669"/>
    <property type="project" value="TreeGrafter"/>
</dbReference>
<evidence type="ECO:0000256" key="2">
    <source>
        <dbReference type="ARBA" id="ARBA00022618"/>
    </source>
</evidence>
<comment type="similarity">
    <text evidence="1">Belongs to the APC1 family.</text>
</comment>
<dbReference type="EMBL" id="CAMXCT010001105">
    <property type="protein sequence ID" value="CAI3986696.1"/>
    <property type="molecule type" value="Genomic_DNA"/>
</dbReference>
<dbReference type="EMBL" id="CAMXCT020001105">
    <property type="protein sequence ID" value="CAL1140071.1"/>
    <property type="molecule type" value="Genomic_DNA"/>
</dbReference>
<dbReference type="GO" id="GO:0051301">
    <property type="term" value="P:cell division"/>
    <property type="evidence" value="ECO:0007669"/>
    <property type="project" value="UniProtKB-KW"/>
</dbReference>
<evidence type="ECO:0000313" key="6">
    <source>
        <dbReference type="EMBL" id="CAI3986696.1"/>
    </source>
</evidence>
<evidence type="ECO:0000313" key="9">
    <source>
        <dbReference type="Proteomes" id="UP001152797"/>
    </source>
</evidence>
<sequence>MPLPGVATRETQRQESTCQLWEPEGINTCVTAPAGCIALALVFLRTNCEAVASRVAIPQNLFHLEQLRPDFALLRIVAKSLILWDQIEPTNEWVDRQTPAFLSKLSTSGADIDWLLVTQTKANLAAGACLALGLRFAGSSNEAVKELLIARLLGFRDAVRSDAHVALMASKPTPDDVDAITLETCQSTIALALGMVMAGTGDLAALRTLRSLRKKTSLDTGYGVHMATHMAIGWVCLGGGRYTFDQEPLSIAALLMASFPRFPMGLVDNRCHLQAFRHLYALAARHRCIEAVEVGSKEPVHVHVALQTRKDDGQLEAPETLLFPRLLLASSEVASIRVNSEGFWPVTIKRAEPGTAAARWMKAVEDTRRLYVKRAAPGAGQSQLGLGGSQVWFPTFTAPDDSQVERLAMPKLTSGGQFEGGPLPPSASQATAAEWAAAFCCETRPPLLPGACLADFDQHGTLVERFAQLLQIGENNDPKKPVRSQLPFNAVLAQKLHECVAESKLAVFPWIVFLCLQMKTFMQDTFASLPTLGVEHLLAALSFQELRAGIGARHQPLLSQDFLAECKAHAKQRRNAEVHRAANRQVRQTR</sequence>
<dbReference type="PANTHER" id="PTHR12827">
    <property type="entry name" value="MEIOTIC CHECKPOINT REGULATOR TSG24 FAMILY MEMBER"/>
    <property type="match status" value="1"/>
</dbReference>
<dbReference type="InterPro" id="IPR002015">
    <property type="entry name" value="Proteasome/cyclosome_rpt"/>
</dbReference>
<dbReference type="InterPro" id="IPR024990">
    <property type="entry name" value="Apc1"/>
</dbReference>
<keyword evidence="3" id="KW-0677">Repeat</keyword>
<dbReference type="PANTHER" id="PTHR12827:SF3">
    <property type="entry name" value="ANAPHASE-PROMOTING COMPLEX SUBUNIT 1"/>
    <property type="match status" value="1"/>
</dbReference>
<evidence type="ECO:0000256" key="5">
    <source>
        <dbReference type="ARBA" id="ARBA00023306"/>
    </source>
</evidence>
<dbReference type="GO" id="GO:0007091">
    <property type="term" value="P:metaphase/anaphase transition of mitotic cell cycle"/>
    <property type="evidence" value="ECO:0007669"/>
    <property type="project" value="TreeGrafter"/>
</dbReference>
<gene>
    <name evidence="6" type="ORF">C1SCF055_LOCUS14029</name>
</gene>
<evidence type="ECO:0000256" key="4">
    <source>
        <dbReference type="ARBA" id="ARBA00022776"/>
    </source>
</evidence>
<evidence type="ECO:0000313" key="7">
    <source>
        <dbReference type="EMBL" id="CAL1140071.1"/>
    </source>
</evidence>
<name>A0A9P1CAF2_9DINO</name>
<evidence type="ECO:0000313" key="8">
    <source>
        <dbReference type="EMBL" id="CAL4774008.1"/>
    </source>
</evidence>
<evidence type="ECO:0000256" key="3">
    <source>
        <dbReference type="ARBA" id="ARBA00022737"/>
    </source>
</evidence>
<keyword evidence="5" id="KW-0131">Cell cycle</keyword>
<dbReference type="AlphaFoldDB" id="A0A9P1CAF2"/>
<dbReference type="EMBL" id="CAMXCT030001105">
    <property type="protein sequence ID" value="CAL4774008.1"/>
    <property type="molecule type" value="Genomic_DNA"/>
</dbReference>
<protein>
    <submittedName>
        <fullName evidence="8">Anaphase-promoting complex subunit 1</fullName>
    </submittedName>
</protein>
<dbReference type="OrthoDB" id="26401at2759"/>
<keyword evidence="2" id="KW-0132">Cell division</keyword>
<dbReference type="InterPro" id="IPR011989">
    <property type="entry name" value="ARM-like"/>
</dbReference>
<dbReference type="Proteomes" id="UP001152797">
    <property type="component" value="Unassembled WGS sequence"/>
</dbReference>
<dbReference type="Gene3D" id="1.25.10.10">
    <property type="entry name" value="Leucine-rich Repeat Variant"/>
    <property type="match status" value="1"/>
</dbReference>